<evidence type="ECO:0000256" key="1">
    <source>
        <dbReference type="ARBA" id="ARBA00022741"/>
    </source>
</evidence>
<keyword evidence="5" id="KW-1185">Reference proteome</keyword>
<reference evidence="4 5" key="1">
    <citation type="journal article" date="2018" name="G3 (Bethesda)">
        <title>Phylogenetic and Phylogenomic Definition of Rhizopus Species.</title>
        <authorList>
            <person name="Gryganskyi A.P."/>
            <person name="Golan J."/>
            <person name="Dolatabadi S."/>
            <person name="Mondo S."/>
            <person name="Robb S."/>
            <person name="Idnurm A."/>
            <person name="Muszewska A."/>
            <person name="Steczkiewicz K."/>
            <person name="Masonjones S."/>
            <person name="Liao H.L."/>
            <person name="Gajdeczka M.T."/>
            <person name="Anike F."/>
            <person name="Vuek A."/>
            <person name="Anishchenko I.M."/>
            <person name="Voigt K."/>
            <person name="de Hoog G.S."/>
            <person name="Smith M.E."/>
            <person name="Heitman J."/>
            <person name="Vilgalys R."/>
            <person name="Stajich J.E."/>
        </authorList>
    </citation>
    <scope>NUCLEOTIDE SEQUENCE [LARGE SCALE GENOMIC DNA]</scope>
    <source>
        <strain evidence="4 5">CBS 357.93</strain>
    </source>
</reference>
<dbReference type="STRING" id="86630.A0A367JB54"/>
<keyword evidence="1" id="KW-0547">Nucleotide-binding</keyword>
<feature type="region of interest" description="Disordered" evidence="3">
    <location>
        <begin position="118"/>
        <end position="151"/>
    </location>
</feature>
<dbReference type="OrthoDB" id="61815at2759"/>
<dbReference type="PANTHER" id="PTHR45709:SF3">
    <property type="entry name" value="GUANINE NUCLEOTIDE-BINDING PROTEIN-LIKE 1"/>
    <property type="match status" value="1"/>
</dbReference>
<organism evidence="4 5">
    <name type="scientific">Rhizopus azygosporus</name>
    <name type="common">Rhizopus microsporus var. azygosporus</name>
    <dbReference type="NCBI Taxonomy" id="86630"/>
    <lineage>
        <taxon>Eukaryota</taxon>
        <taxon>Fungi</taxon>
        <taxon>Fungi incertae sedis</taxon>
        <taxon>Mucoromycota</taxon>
        <taxon>Mucoromycotina</taxon>
        <taxon>Mucoromycetes</taxon>
        <taxon>Mucorales</taxon>
        <taxon>Mucorineae</taxon>
        <taxon>Rhizopodaceae</taxon>
        <taxon>Rhizopus</taxon>
    </lineage>
</organism>
<evidence type="ECO:0000313" key="4">
    <source>
        <dbReference type="EMBL" id="RCH87115.1"/>
    </source>
</evidence>
<comment type="caution">
    <text evidence="4">The sequence shown here is derived from an EMBL/GenBank/DDBJ whole genome shotgun (WGS) entry which is preliminary data.</text>
</comment>
<protein>
    <submittedName>
        <fullName evidence="4">Guanine nucleotide-binding-like protein 1</fullName>
    </submittedName>
</protein>
<dbReference type="Proteomes" id="UP000252139">
    <property type="component" value="Unassembled WGS sequence"/>
</dbReference>
<dbReference type="PANTHER" id="PTHR45709">
    <property type="entry name" value="LARGE SUBUNIT GTPASE 1 HOMOLOG-RELATED"/>
    <property type="match status" value="1"/>
</dbReference>
<evidence type="ECO:0000256" key="3">
    <source>
        <dbReference type="SAM" id="MobiDB-lite"/>
    </source>
</evidence>
<keyword evidence="2" id="KW-0342">GTP-binding</keyword>
<dbReference type="GO" id="GO:0003924">
    <property type="term" value="F:GTPase activity"/>
    <property type="evidence" value="ECO:0007669"/>
    <property type="project" value="InterPro"/>
</dbReference>
<sequence length="151" mass="16943">FPALIPRALQIISGMYPIAQVQEPYSAIRYLAERIPLEKILSLTPPDFSRDYQWSAWTICEAFAEQRGFHTAKTAQPDVYRAANAILRLTADGRILLSFKPPGFFTSSKYEILRVTEADSHRDNSDNEDEKEEKPMVITGGGFSALASDSE</sequence>
<proteinExistence type="predicted"/>
<evidence type="ECO:0000256" key="2">
    <source>
        <dbReference type="ARBA" id="ARBA00023134"/>
    </source>
</evidence>
<name>A0A367JB54_RHIAZ</name>
<dbReference type="AlphaFoldDB" id="A0A367JB54"/>
<dbReference type="GO" id="GO:0005525">
    <property type="term" value="F:GTP binding"/>
    <property type="evidence" value="ECO:0007669"/>
    <property type="project" value="UniProtKB-KW"/>
</dbReference>
<dbReference type="InterPro" id="IPR043358">
    <property type="entry name" value="GNL1-like"/>
</dbReference>
<dbReference type="EMBL" id="PJQL01001725">
    <property type="protein sequence ID" value="RCH87115.1"/>
    <property type="molecule type" value="Genomic_DNA"/>
</dbReference>
<evidence type="ECO:0000313" key="5">
    <source>
        <dbReference type="Proteomes" id="UP000252139"/>
    </source>
</evidence>
<gene>
    <name evidence="4" type="primary">GNL1_1</name>
    <name evidence="4" type="ORF">CU097_010648</name>
</gene>
<accession>A0A367JB54</accession>
<feature type="non-terminal residue" evidence="4">
    <location>
        <position position="1"/>
    </location>
</feature>